<keyword evidence="2" id="KW-1185">Reference proteome</keyword>
<name>A0A2I2KMJ6_9ACTN</name>
<dbReference type="EMBL" id="FZMO01000068">
    <property type="protein sequence ID" value="SNQ46872.1"/>
    <property type="molecule type" value="Genomic_DNA"/>
</dbReference>
<evidence type="ECO:0000313" key="1">
    <source>
        <dbReference type="EMBL" id="SNQ46872.1"/>
    </source>
</evidence>
<proteinExistence type="predicted"/>
<dbReference type="Proteomes" id="UP000234331">
    <property type="component" value="Unassembled WGS sequence"/>
</dbReference>
<protein>
    <submittedName>
        <fullName evidence="1">Uncharacterized protein</fullName>
    </submittedName>
</protein>
<accession>A0A2I2KMJ6</accession>
<sequence>MWTVRFRPIDFHCGRGCAGVSRFAGGGAHAGISDEVIIRFSPSVCHRGDGALSFRTTSGQANRNATPDLNRLKWQLPETAHAHLMAMRVRSSAERDKGRP</sequence>
<dbReference type="AlphaFoldDB" id="A0A2I2KMJ6"/>
<organism evidence="1 2">
    <name type="scientific">Frankia canadensis</name>
    <dbReference type="NCBI Taxonomy" id="1836972"/>
    <lineage>
        <taxon>Bacteria</taxon>
        <taxon>Bacillati</taxon>
        <taxon>Actinomycetota</taxon>
        <taxon>Actinomycetes</taxon>
        <taxon>Frankiales</taxon>
        <taxon>Frankiaceae</taxon>
        <taxon>Frankia</taxon>
    </lineage>
</organism>
<evidence type="ECO:0000313" key="2">
    <source>
        <dbReference type="Proteomes" id="UP000234331"/>
    </source>
</evidence>
<gene>
    <name evidence="1" type="ORF">FRACA_160023</name>
</gene>
<reference evidence="1 2" key="1">
    <citation type="submission" date="2017-06" db="EMBL/GenBank/DDBJ databases">
        <authorList>
            <person name="Kim H.J."/>
            <person name="Triplett B.A."/>
        </authorList>
    </citation>
    <scope>NUCLEOTIDE SEQUENCE [LARGE SCALE GENOMIC DNA]</scope>
    <source>
        <strain evidence="1">FRACA_ARgP5</strain>
    </source>
</reference>